<feature type="region of interest" description="Disordered" evidence="7">
    <location>
        <begin position="1"/>
        <end position="180"/>
    </location>
</feature>
<feature type="compositionally biased region" description="Basic and acidic residues" evidence="7">
    <location>
        <begin position="202"/>
        <end position="216"/>
    </location>
</feature>
<dbReference type="SUPFAM" id="SSF49695">
    <property type="entry name" value="gamma-Crystallin-like"/>
    <property type="match status" value="1"/>
</dbReference>
<feature type="domain" description="Beta/gamma crystallin 'Greek key'" evidence="8">
    <location>
        <begin position="391"/>
        <end position="431"/>
    </location>
</feature>
<dbReference type="AlphaFoldDB" id="A0A5J5DIG3"/>
<dbReference type="PRINTS" id="PR01367">
    <property type="entry name" value="BGCRYSTALLIN"/>
</dbReference>
<feature type="compositionally biased region" description="Basic and acidic residues" evidence="7">
    <location>
        <begin position="117"/>
        <end position="128"/>
    </location>
</feature>
<dbReference type="Pfam" id="PF00030">
    <property type="entry name" value="Crystall"/>
    <property type="match status" value="1"/>
</dbReference>
<dbReference type="FunFam" id="2.60.20.10:FF:000003">
    <property type="entry name" value="Crystallin gamma S"/>
    <property type="match status" value="1"/>
</dbReference>
<feature type="compositionally biased region" description="Polar residues" evidence="7">
    <location>
        <begin position="34"/>
        <end position="50"/>
    </location>
</feature>
<dbReference type="InterPro" id="IPR001064">
    <property type="entry name" value="Beta/gamma_crystallin"/>
</dbReference>
<dbReference type="Gene3D" id="2.60.20.10">
    <property type="entry name" value="Crystallins"/>
    <property type="match status" value="1"/>
</dbReference>
<dbReference type="InterPro" id="IPR050252">
    <property type="entry name" value="Beta/Gamma-Crystallin"/>
</dbReference>
<evidence type="ECO:0000313" key="9">
    <source>
        <dbReference type="EMBL" id="KAA8593081.1"/>
    </source>
</evidence>
<gene>
    <name evidence="9" type="ORF">FQN60_018536</name>
</gene>
<comment type="function">
    <text evidence="1">Crystallins are the dominant structural components of the vertebrate eye lens.</text>
</comment>
<sequence>MEAVVMKHSESNQLSDGALVKETPSSCKRPWSATLDSGSPQDDLSINNNHDVPPLDKERASGTEFQKPKKARREEMSQSSKKRVLEREANETPSPCNRPLLATLDSESLQEDMSSNDNHEVMPLDKDPTSGTEVQKPKKARKEETSQSSKKRAFQREEWVGHSNDRKKKGKSSRSNNRFRSEDEACYLEGSGDASPLCDVDGPDRNPKQLHWEKEGRTRRRKGVISYKEPTLNSKLRRGDKFTDTEFLSSPVFKDGKKKKKFPYSVLRDRSQPRAHYDLAISVALWWLDKDGGQDVLDGDSFGAAGSAQYPNRLERKAMILSSFAGIIMNSLPVEEILALYRCRPAASYPNQKCTIVYPFTLSYHPFAMLGSYKAVYHSKKHSKCTSEGPYRMRIYERPNLQGQMMEFSDDCESVQDQFRSRDIYSCNVMEGYWTLYEHPNYRGRQYFMRPGEYRKFSDWGATCATTGSFRRITDF</sequence>
<dbReference type="Pfam" id="PF17718">
    <property type="entry name" value="DUF5563"/>
    <property type="match status" value="1"/>
</dbReference>
<dbReference type="GO" id="GO:0007601">
    <property type="term" value="P:visual perception"/>
    <property type="evidence" value="ECO:0007669"/>
    <property type="project" value="TreeGrafter"/>
</dbReference>
<evidence type="ECO:0000256" key="2">
    <source>
        <dbReference type="ARBA" id="ARBA00009646"/>
    </source>
</evidence>
<dbReference type="GO" id="GO:0002088">
    <property type="term" value="P:lens development in camera-type eye"/>
    <property type="evidence" value="ECO:0007669"/>
    <property type="project" value="TreeGrafter"/>
</dbReference>
<comment type="caution">
    <text evidence="9">The sequence shown here is derived from an EMBL/GenBank/DDBJ whole genome shotgun (WGS) entry which is preliminary data.</text>
</comment>
<feature type="compositionally biased region" description="Basic and acidic residues" evidence="7">
    <location>
        <begin position="154"/>
        <end position="164"/>
    </location>
</feature>
<evidence type="ECO:0000259" key="8">
    <source>
        <dbReference type="PROSITE" id="PS50915"/>
    </source>
</evidence>
<dbReference type="SMART" id="SM00247">
    <property type="entry name" value="XTALbg"/>
    <property type="match status" value="1"/>
</dbReference>
<evidence type="ECO:0000256" key="6">
    <source>
        <dbReference type="ARBA" id="ARBA00022829"/>
    </source>
</evidence>
<dbReference type="GO" id="GO:0005634">
    <property type="term" value="C:nucleus"/>
    <property type="evidence" value="ECO:0007669"/>
    <property type="project" value="InterPro"/>
</dbReference>
<reference evidence="9 10" key="1">
    <citation type="submission" date="2019-08" db="EMBL/GenBank/DDBJ databases">
        <title>A chromosome-level genome assembly, high-density linkage maps, and genome scans reveal the genomic architecture of hybrid incompatibilities underlying speciation via character displacement in darters (Percidae: Etheostominae).</title>
        <authorList>
            <person name="Moran R.L."/>
            <person name="Catchen J.M."/>
            <person name="Fuller R.C."/>
        </authorList>
    </citation>
    <scope>NUCLEOTIDE SEQUENCE [LARGE SCALE GENOMIC DNA]</scope>
    <source>
        <strain evidence="9">EspeVRDwgs_2016</strain>
        <tissue evidence="9">Muscle</tissue>
    </source>
</reference>
<feature type="compositionally biased region" description="Polar residues" evidence="7">
    <location>
        <begin position="105"/>
        <end position="116"/>
    </location>
</feature>
<dbReference type="GO" id="GO:0005212">
    <property type="term" value="F:structural constituent of eye lens"/>
    <property type="evidence" value="ECO:0007669"/>
    <property type="project" value="UniProtKB-KW"/>
</dbReference>
<dbReference type="PANTHER" id="PTHR11818">
    <property type="entry name" value="BETA/GAMMA CRYSTALLIN"/>
    <property type="match status" value="1"/>
</dbReference>
<dbReference type="GO" id="GO:0045132">
    <property type="term" value="P:meiotic chromosome segregation"/>
    <property type="evidence" value="ECO:0007669"/>
    <property type="project" value="InterPro"/>
</dbReference>
<accession>A0A5J5DIG3</accession>
<evidence type="ECO:0000256" key="4">
    <source>
        <dbReference type="ARBA" id="ARBA00022613"/>
    </source>
</evidence>
<comment type="similarity">
    <text evidence="2">Belongs to the beta/gamma-crystallin family.</text>
</comment>
<dbReference type="PANTHER" id="PTHR11818:SF119">
    <property type="entry name" value="GAMMA-CRYSTALLIN D"/>
    <property type="match status" value="1"/>
</dbReference>
<dbReference type="PROSITE" id="PS50915">
    <property type="entry name" value="CRYSTALLIN_BETA_GAMMA"/>
    <property type="match status" value="2"/>
</dbReference>
<evidence type="ECO:0000313" key="10">
    <source>
        <dbReference type="Proteomes" id="UP000327493"/>
    </source>
</evidence>
<proteinExistence type="inferred from homology"/>
<feature type="compositionally biased region" description="Basic and acidic residues" evidence="7">
    <location>
        <begin position="1"/>
        <end position="10"/>
    </location>
</feature>
<protein>
    <recommendedName>
        <fullName evidence="8">Beta/gamma crystallin 'Greek key' domain-containing protein</fullName>
    </recommendedName>
</protein>
<feature type="region of interest" description="Disordered" evidence="7">
    <location>
        <begin position="193"/>
        <end position="223"/>
    </location>
</feature>
<comment type="similarity">
    <text evidence="3">Belongs to the shugoshin family.</text>
</comment>
<evidence type="ECO:0000256" key="5">
    <source>
        <dbReference type="ARBA" id="ARBA00022737"/>
    </source>
</evidence>
<feature type="domain" description="Beta/gamma crystallin 'Greek key'" evidence="8">
    <location>
        <begin position="432"/>
        <end position="474"/>
    </location>
</feature>
<dbReference type="InterPro" id="IPR038776">
    <property type="entry name" value="C2orf80"/>
</dbReference>
<dbReference type="Pfam" id="PF07557">
    <property type="entry name" value="Shugoshin_C"/>
    <property type="match status" value="1"/>
</dbReference>
<keyword evidence="4" id="KW-0273">Eye lens protein</keyword>
<keyword evidence="6" id="KW-0159">Chromosome partition</keyword>
<organism evidence="9 10">
    <name type="scientific">Etheostoma spectabile</name>
    <name type="common">orangethroat darter</name>
    <dbReference type="NCBI Taxonomy" id="54343"/>
    <lineage>
        <taxon>Eukaryota</taxon>
        <taxon>Metazoa</taxon>
        <taxon>Chordata</taxon>
        <taxon>Craniata</taxon>
        <taxon>Vertebrata</taxon>
        <taxon>Euteleostomi</taxon>
        <taxon>Actinopterygii</taxon>
        <taxon>Neopterygii</taxon>
        <taxon>Teleostei</taxon>
        <taxon>Neoteleostei</taxon>
        <taxon>Acanthomorphata</taxon>
        <taxon>Eupercaria</taxon>
        <taxon>Perciformes</taxon>
        <taxon>Percoidei</taxon>
        <taxon>Percidae</taxon>
        <taxon>Etheostomatinae</taxon>
        <taxon>Etheostoma</taxon>
    </lineage>
</organism>
<evidence type="ECO:0000256" key="1">
    <source>
        <dbReference type="ARBA" id="ARBA00003689"/>
    </source>
</evidence>
<dbReference type="GO" id="GO:0000775">
    <property type="term" value="C:chromosome, centromeric region"/>
    <property type="evidence" value="ECO:0007669"/>
    <property type="project" value="InterPro"/>
</dbReference>
<dbReference type="InterPro" id="IPR011515">
    <property type="entry name" value="Shugoshin_C"/>
</dbReference>
<dbReference type="InterPro" id="IPR011024">
    <property type="entry name" value="G_crystallin-like"/>
</dbReference>
<name>A0A5J5DIG3_9PERO</name>
<evidence type="ECO:0000256" key="7">
    <source>
        <dbReference type="SAM" id="MobiDB-lite"/>
    </source>
</evidence>
<keyword evidence="5" id="KW-0677">Repeat</keyword>
<dbReference type="Proteomes" id="UP000327493">
    <property type="component" value="Chromosome 5"/>
</dbReference>
<dbReference type="EMBL" id="VOFY01000005">
    <property type="protein sequence ID" value="KAA8593081.1"/>
    <property type="molecule type" value="Genomic_DNA"/>
</dbReference>
<evidence type="ECO:0000256" key="3">
    <source>
        <dbReference type="ARBA" id="ARBA00010845"/>
    </source>
</evidence>
<keyword evidence="10" id="KW-1185">Reference proteome</keyword>